<evidence type="ECO:0000256" key="16">
    <source>
        <dbReference type="ARBA" id="ARBA00083659"/>
    </source>
</evidence>
<dbReference type="PANTHER" id="PTHR13318">
    <property type="entry name" value="PARTNER OF PAIRED, ISOFORM B-RELATED"/>
    <property type="match status" value="1"/>
</dbReference>
<dbReference type="FunFam" id="3.80.10.10:FF:000291">
    <property type="entry name" value="F-box and leucine rich repeat protein 13"/>
    <property type="match status" value="1"/>
</dbReference>
<keyword evidence="6" id="KW-0833">Ubl conjugation pathway</keyword>
<dbReference type="Pfam" id="PF25372">
    <property type="entry name" value="DUF7885"/>
    <property type="match status" value="2"/>
</dbReference>
<evidence type="ECO:0000256" key="13">
    <source>
        <dbReference type="ARBA" id="ARBA00061870"/>
    </source>
</evidence>
<evidence type="ECO:0000256" key="5">
    <source>
        <dbReference type="ARBA" id="ARBA00022737"/>
    </source>
</evidence>
<dbReference type="InterPro" id="IPR001611">
    <property type="entry name" value="Leu-rich_rpt"/>
</dbReference>
<dbReference type="SUPFAM" id="SSF47391">
    <property type="entry name" value="Dimerization-anchoring domain of cAMP-dependent PK regulatory subunit"/>
    <property type="match status" value="1"/>
</dbReference>
<evidence type="ECO:0000256" key="1">
    <source>
        <dbReference type="ARBA" id="ARBA00004300"/>
    </source>
</evidence>
<evidence type="ECO:0000256" key="12">
    <source>
        <dbReference type="ARBA" id="ARBA00061246"/>
    </source>
</evidence>
<evidence type="ECO:0000256" key="9">
    <source>
        <dbReference type="ARBA" id="ARBA00023212"/>
    </source>
</evidence>
<dbReference type="CDD" id="cd22977">
    <property type="entry name" value="DD_FBXL13"/>
    <property type="match status" value="1"/>
</dbReference>
<dbReference type="Proteomes" id="UP000694906">
    <property type="component" value="Unplaced"/>
</dbReference>
<dbReference type="GO" id="GO:0005813">
    <property type="term" value="C:centrosome"/>
    <property type="evidence" value="ECO:0007669"/>
    <property type="project" value="UniProtKB-SubCell"/>
</dbReference>
<evidence type="ECO:0000256" key="11">
    <source>
        <dbReference type="ARBA" id="ARBA00058421"/>
    </source>
</evidence>
<feature type="domain" description="F-box/LRR-repeat protein 15-like leucin rich repeat" evidence="18">
    <location>
        <begin position="484"/>
        <end position="661"/>
    </location>
</feature>
<evidence type="ECO:0000256" key="15">
    <source>
        <dbReference type="ARBA" id="ARBA00081702"/>
    </source>
</evidence>
<dbReference type="GO" id="GO:0031146">
    <property type="term" value="P:SCF-dependent proteasomal ubiquitin-dependent protein catabolic process"/>
    <property type="evidence" value="ECO:0007669"/>
    <property type="project" value="TreeGrafter"/>
</dbReference>
<dbReference type="FunFam" id="3.80.10.10:FF:000266">
    <property type="entry name" value="F-box and leucine rich repeat protein 13"/>
    <property type="match status" value="1"/>
</dbReference>
<gene>
    <name evidence="20" type="primary">Fbxl13</name>
</gene>
<protein>
    <recommendedName>
        <fullName evidence="14">F-box and leucine-rich repeat protein 13</fullName>
    </recommendedName>
    <alternativeName>
        <fullName evidence="15">Dynein regulatory complex subunit 6</fullName>
    </alternativeName>
    <alternativeName>
        <fullName evidence="16">F-box/LRR-repeat protein 13</fullName>
    </alternativeName>
</protein>
<dbReference type="Pfam" id="PF13516">
    <property type="entry name" value="LRR_6"/>
    <property type="match status" value="1"/>
</dbReference>
<keyword evidence="4" id="KW-0433">Leucine-rich repeat</keyword>
<sequence length="741" mass="84513">MASLRTADPALRNYFKQNCIPQVFEALLCGVIINRPEDPLKYLEEMIMVIIENGLESLLWNMCIDPSLKPKIRRLSETYLEQLFGLDDQLMTPELMIKACTFYTGHLVKIHFCTWRDTAISRVSEEDVLAEKMKRAITYYNSRLQKSLFHQWCSYVEKQKEKFDDAVLGVQHILHYSKLKMILKKWKEQARNKCKKREQDLISKHEIQLRKWKSKLKLKTTEESAEEEEAEEISLSLEQSLSEVSLVHDTSQCDISLLPERAILRDELMRHISEGCPGILYLNLSNTAITNRTTRLLPRYFHNLQNLSLAYCRKFTDKGLQYLNLGKGCHKLIYLDLSGCTQISVQGFRNIVNSCTGIIHMTMNDMPTLTDNCVKALVEKCQCITSVVFIGSPHISDCTFDPLSVCSLRKIRFEGNKRITDASFKFIDKNYPNINHIYMADCKGITDGSLKSLSPLKQLTVLNLANCVRIGDTGLKQFLDGPSSIKIRELNLSNCVHLSDVSLVKLSERCSNLNYLSLRNCEHLTDQGIECIVNLSSMVSLDLSGTVISNKGLIALSRHKKLKELSLSDCCKITNVGIVVFCKSSMILEHLDVSYCPQLSNEIVKALAIYCVSLTSLSIAGCPQFTDSAIEFLSAKCHYLHILDISGCVLLTDQILKDLRRGCKQLRILKMQYCRQISMEEAHRMALVIQQQEYSSDDPPPWFRYDWEGKPLPEPQDLTAPKDDTNFKAEESPQHNEKEAV</sequence>
<dbReference type="SMART" id="SM00367">
    <property type="entry name" value="LRR_CC"/>
    <property type="match status" value="10"/>
</dbReference>
<dbReference type="RefSeq" id="XP_021109617.1">
    <property type="nucleotide sequence ID" value="XM_021253958.1"/>
</dbReference>
<dbReference type="Gene3D" id="3.80.10.10">
    <property type="entry name" value="Ribonuclease Inhibitor"/>
    <property type="match status" value="4"/>
</dbReference>
<feature type="region of interest" description="Disordered" evidence="17">
    <location>
        <begin position="695"/>
        <end position="741"/>
    </location>
</feature>
<dbReference type="GeneID" id="101726579"/>
<evidence type="ECO:0000256" key="4">
    <source>
        <dbReference type="ARBA" id="ARBA00022614"/>
    </source>
</evidence>
<organism evidence="19 20">
    <name type="scientific">Heterocephalus glaber</name>
    <name type="common">Naked mole rat</name>
    <dbReference type="NCBI Taxonomy" id="10181"/>
    <lineage>
        <taxon>Eukaryota</taxon>
        <taxon>Metazoa</taxon>
        <taxon>Chordata</taxon>
        <taxon>Craniata</taxon>
        <taxon>Vertebrata</taxon>
        <taxon>Euteleostomi</taxon>
        <taxon>Mammalia</taxon>
        <taxon>Eutheria</taxon>
        <taxon>Euarchontoglires</taxon>
        <taxon>Glires</taxon>
        <taxon>Rodentia</taxon>
        <taxon>Hystricomorpha</taxon>
        <taxon>Bathyergidae</taxon>
        <taxon>Heterocephalus</taxon>
    </lineage>
</organism>
<evidence type="ECO:0000256" key="17">
    <source>
        <dbReference type="SAM" id="MobiDB-lite"/>
    </source>
</evidence>
<dbReference type="InterPro" id="IPR006553">
    <property type="entry name" value="Leu-rich_rpt_Cys-con_subtyp"/>
</dbReference>
<evidence type="ECO:0000256" key="7">
    <source>
        <dbReference type="ARBA" id="ARBA00022846"/>
    </source>
</evidence>
<evidence type="ECO:0000256" key="2">
    <source>
        <dbReference type="ARBA" id="ARBA00004611"/>
    </source>
</evidence>
<proteinExistence type="inferred from homology"/>
<accession>A0AAX6SIS6</accession>
<dbReference type="InterPro" id="IPR057207">
    <property type="entry name" value="FBXL15_LRR"/>
</dbReference>
<comment type="function">
    <text evidence="11">Substrate-recognition component of the SCF (SKP1-CUL1-F-box protein)-type E3 ubiquitin ligase complex. Component of the nexin-dynein regulatory complex (N-DRC), a key regulator of ciliary/flagellar motility which maintains the alignment and integrity of the distal axoneme and regulates microtubule sliding in motile axonemes. Specifically targets CEP192 isoform 3 for ubiquitin-mediated proteolysis and thereby acts as a regulator of microtubule nucleation activity.</text>
</comment>
<dbReference type="GO" id="GO:0019005">
    <property type="term" value="C:SCF ubiquitin ligase complex"/>
    <property type="evidence" value="ECO:0007669"/>
    <property type="project" value="TreeGrafter"/>
</dbReference>
<evidence type="ECO:0000256" key="8">
    <source>
        <dbReference type="ARBA" id="ARBA00023069"/>
    </source>
</evidence>
<keyword evidence="8" id="KW-0969">Cilium</keyword>
<dbReference type="AlphaFoldDB" id="A0AAX6SIS6"/>
<evidence type="ECO:0000313" key="20">
    <source>
        <dbReference type="RefSeq" id="XP_021109617.1"/>
    </source>
</evidence>
<evidence type="ECO:0000256" key="6">
    <source>
        <dbReference type="ARBA" id="ARBA00022786"/>
    </source>
</evidence>
<keyword evidence="3" id="KW-0963">Cytoplasm</keyword>
<evidence type="ECO:0000256" key="10">
    <source>
        <dbReference type="ARBA" id="ARBA00023273"/>
    </source>
</evidence>
<name>A0AAX6SIS6_HETGA</name>
<comment type="similarity">
    <text evidence="12">Belongs to the DRC6 family.</text>
</comment>
<comment type="subunit">
    <text evidence="13">Component of the nexin-dynein regulatory complex (N-DRC). Directly interacts with SKP1 and CUL1. Interacts with TCTE1/DRC5.</text>
</comment>
<evidence type="ECO:0000256" key="14">
    <source>
        <dbReference type="ARBA" id="ARBA00071255"/>
    </source>
</evidence>
<evidence type="ECO:0000313" key="19">
    <source>
        <dbReference type="Proteomes" id="UP000694906"/>
    </source>
</evidence>
<keyword evidence="7" id="KW-0282">Flagellum</keyword>
<reference evidence="20" key="1">
    <citation type="submission" date="2025-08" db="UniProtKB">
        <authorList>
            <consortium name="RefSeq"/>
        </authorList>
    </citation>
    <scope>IDENTIFICATION</scope>
</reference>
<keyword evidence="9" id="KW-0206">Cytoskeleton</keyword>
<dbReference type="SUPFAM" id="SSF52047">
    <property type="entry name" value="RNI-like"/>
    <property type="match status" value="1"/>
</dbReference>
<dbReference type="PANTHER" id="PTHR13318:SF240">
    <property type="entry name" value="F-BOX AND LEUCINE-RICH REPEAT PROTEIN 13"/>
    <property type="match status" value="1"/>
</dbReference>
<evidence type="ECO:0000259" key="18">
    <source>
        <dbReference type="Pfam" id="PF25372"/>
    </source>
</evidence>
<dbReference type="InterPro" id="IPR032675">
    <property type="entry name" value="LRR_dom_sf"/>
</dbReference>
<keyword evidence="19" id="KW-1185">Reference proteome</keyword>
<keyword evidence="10" id="KW-0966">Cell projection</keyword>
<comment type="subcellular location">
    <subcellularLocation>
        <location evidence="2">Cytoplasm</location>
        <location evidence="2">Cytoskeleton</location>
        <location evidence="2">Flagellum axoneme</location>
    </subcellularLocation>
    <subcellularLocation>
        <location evidence="1">Cytoplasm</location>
        <location evidence="1">Cytoskeleton</location>
        <location evidence="1">Microtubule organizing center</location>
        <location evidence="1">Centrosome</location>
    </subcellularLocation>
</comment>
<keyword evidence="5" id="KW-0677">Repeat</keyword>
<dbReference type="CTD" id="222235"/>
<feature type="compositionally biased region" description="Basic and acidic residues" evidence="17">
    <location>
        <begin position="720"/>
        <end position="741"/>
    </location>
</feature>
<feature type="domain" description="F-box/LRR-repeat protein 15-like leucin rich repeat" evidence="18">
    <location>
        <begin position="266"/>
        <end position="378"/>
    </location>
</feature>
<evidence type="ECO:0000256" key="3">
    <source>
        <dbReference type="ARBA" id="ARBA00022490"/>
    </source>
</evidence>